<reference evidence="2" key="2">
    <citation type="submission" date="2025-08" db="UniProtKB">
        <authorList>
            <consortium name="RefSeq"/>
        </authorList>
    </citation>
    <scope>IDENTIFICATION</scope>
    <source>
        <tissue evidence="2">Adult</tissue>
    </source>
</reference>
<sequence length="362" mass="42656">MSNTADMLQRQMVLQSEISARCDQNKLEDVKVLWSEFHSNHVNLAGKVAPNHEYFAKNVYEKLRQKCEAAHGRAEELKMERATQEMEIGARSMNPTDKIIDCIENAIERRSERIQSTIADARININNKDETEIERYEERLKNLWSCMEKDIDELSIKYNKPSYMYEFEDLSFEVSDTLRLLRKQKQIDIIKTEKLELPKIELPKFSGEFREWQPFKELFEEYVHNNKDISDSKKMSYLKSCIQGDAKLMVSHLITGSGANYNTAWELLRRRFDNTRKQFNDNIERLVEIPQLTDESAYKMKKFLDVTNECISIIRSKGSLEDVLAQLVLRKFSKQLLREYENTVRKPTDIQDLSEVISFLEH</sequence>
<dbReference type="InterPro" id="IPR005312">
    <property type="entry name" value="DUF1759"/>
</dbReference>
<dbReference type="Pfam" id="PF03564">
    <property type="entry name" value="DUF1759"/>
    <property type="match status" value="1"/>
</dbReference>
<gene>
    <name evidence="2" type="primary">LOC125777797</name>
</gene>
<evidence type="ECO:0000313" key="1">
    <source>
        <dbReference type="Proteomes" id="UP001652620"/>
    </source>
</evidence>
<organism evidence="1 2">
    <name type="scientific">Bactrocera dorsalis</name>
    <name type="common">Oriental fruit fly</name>
    <name type="synonym">Dacus dorsalis</name>
    <dbReference type="NCBI Taxonomy" id="27457"/>
    <lineage>
        <taxon>Eukaryota</taxon>
        <taxon>Metazoa</taxon>
        <taxon>Ecdysozoa</taxon>
        <taxon>Arthropoda</taxon>
        <taxon>Hexapoda</taxon>
        <taxon>Insecta</taxon>
        <taxon>Pterygota</taxon>
        <taxon>Neoptera</taxon>
        <taxon>Endopterygota</taxon>
        <taxon>Diptera</taxon>
        <taxon>Brachycera</taxon>
        <taxon>Muscomorpha</taxon>
        <taxon>Tephritoidea</taxon>
        <taxon>Tephritidae</taxon>
        <taxon>Bactrocera</taxon>
        <taxon>Bactrocera</taxon>
    </lineage>
</organism>
<keyword evidence="1" id="KW-1185">Reference proteome</keyword>
<dbReference type="PANTHER" id="PTHR22954">
    <property type="entry name" value="RETROVIRAL PROTEASE-RELATED"/>
    <property type="match status" value="1"/>
</dbReference>
<dbReference type="RefSeq" id="XP_049309438.1">
    <property type="nucleotide sequence ID" value="XM_049453481.1"/>
</dbReference>
<proteinExistence type="predicted"/>
<protein>
    <submittedName>
        <fullName evidence="2">Uncharacterized protein LOC125777797</fullName>
    </submittedName>
</protein>
<dbReference type="Proteomes" id="UP001652620">
    <property type="component" value="Chromosome 1"/>
</dbReference>
<accession>A0ABM3JJP6</accession>
<dbReference type="GeneID" id="125777797"/>
<evidence type="ECO:0000313" key="2">
    <source>
        <dbReference type="RefSeq" id="XP_049309438.1"/>
    </source>
</evidence>
<name>A0ABM3JJP6_BACDO</name>
<reference evidence="1" key="1">
    <citation type="submission" date="2025-05" db="UniProtKB">
        <authorList>
            <consortium name="RefSeq"/>
        </authorList>
    </citation>
    <scope>NUCLEOTIDE SEQUENCE [LARGE SCALE GENOMIC DNA]</scope>
</reference>
<dbReference type="PANTHER" id="PTHR22954:SF3">
    <property type="entry name" value="PROTEIN CBG08539"/>
    <property type="match status" value="1"/>
</dbReference>